<dbReference type="InterPro" id="IPR002509">
    <property type="entry name" value="NODB_dom"/>
</dbReference>
<keyword evidence="1" id="KW-0472">Membrane</keyword>
<dbReference type="GO" id="GO:0005975">
    <property type="term" value="P:carbohydrate metabolic process"/>
    <property type="evidence" value="ECO:0007669"/>
    <property type="project" value="InterPro"/>
</dbReference>
<evidence type="ECO:0000313" key="4">
    <source>
        <dbReference type="Proteomes" id="UP000460412"/>
    </source>
</evidence>
<dbReference type="Gene3D" id="3.20.20.370">
    <property type="entry name" value="Glycoside hydrolase/deacetylase"/>
    <property type="match status" value="1"/>
</dbReference>
<evidence type="ECO:0000313" key="3">
    <source>
        <dbReference type="EMBL" id="MXP77816.1"/>
    </source>
</evidence>
<protein>
    <submittedName>
        <fullName evidence="3">Polysaccharide deacetylase family protein</fullName>
    </submittedName>
</protein>
<keyword evidence="1" id="KW-0812">Transmembrane</keyword>
<dbReference type="GO" id="GO:0016810">
    <property type="term" value="F:hydrolase activity, acting on carbon-nitrogen (but not peptide) bonds"/>
    <property type="evidence" value="ECO:0007669"/>
    <property type="project" value="InterPro"/>
</dbReference>
<evidence type="ECO:0000256" key="1">
    <source>
        <dbReference type="SAM" id="Phobius"/>
    </source>
</evidence>
<dbReference type="PANTHER" id="PTHR10587">
    <property type="entry name" value="GLYCOSYL TRANSFERASE-RELATED"/>
    <property type="match status" value="1"/>
</dbReference>
<dbReference type="InterPro" id="IPR050248">
    <property type="entry name" value="Polysacc_deacetylase_ArnD"/>
</dbReference>
<proteinExistence type="predicted"/>
<dbReference type="InterPro" id="IPR011330">
    <property type="entry name" value="Glyco_hydro/deAcase_b/a-brl"/>
</dbReference>
<sequence>MNVEKRKKWRNYGIIALALGAALFGSFQYISSYSTVSGNINGKEMPICSVETEEKKVALTFDAAWGNEDTARILDILKKHKVQATFFMTGDWVEKYPEEVKAVKEAGHDLANHSASHRSMIGLEKEEQRQEILSVHEKVLELTGEEMRLFRVPYDNYDDEIIRNIQACGYYPIQWSVDSLDWKDYGVKDIVETVLESRELKNGAIILLHNGTKYTAEALDDLLTELEKKGYQMVPVSKLIYKKGFYLDAAGRQLKKK</sequence>
<gene>
    <name evidence="3" type="ORF">GN277_21420</name>
</gene>
<dbReference type="RefSeq" id="WP_159753467.1">
    <property type="nucleotide sequence ID" value="NZ_WUQX01000001.1"/>
</dbReference>
<feature type="domain" description="NodB homology" evidence="2">
    <location>
        <begin position="55"/>
        <end position="234"/>
    </location>
</feature>
<dbReference type="EMBL" id="WUQX01000001">
    <property type="protein sequence ID" value="MXP77816.1"/>
    <property type="molecule type" value="Genomic_DNA"/>
</dbReference>
<name>A0A7X3SKX2_9FIRM</name>
<dbReference type="PROSITE" id="PS51677">
    <property type="entry name" value="NODB"/>
    <property type="match status" value="1"/>
</dbReference>
<keyword evidence="1" id="KW-1133">Transmembrane helix</keyword>
<dbReference type="SUPFAM" id="SSF88713">
    <property type="entry name" value="Glycoside hydrolase/deacetylase"/>
    <property type="match status" value="1"/>
</dbReference>
<feature type="transmembrane region" description="Helical" evidence="1">
    <location>
        <begin position="12"/>
        <end position="30"/>
    </location>
</feature>
<reference evidence="3 4" key="1">
    <citation type="submission" date="2019-12" db="EMBL/GenBank/DDBJ databases">
        <title>Sporaefaciens musculi gen. nov., sp. nov., a novel bacterium isolated from the caecum of an obese mouse.</title>
        <authorList>
            <person name="Rasmussen T.S."/>
            <person name="Streidl T."/>
            <person name="Hitch T.C.A."/>
            <person name="Wortmann E."/>
            <person name="Deptula P."/>
            <person name="Hansen M."/>
            <person name="Nielsen D.S."/>
            <person name="Clavel T."/>
            <person name="Vogensen F.K."/>
        </authorList>
    </citation>
    <scope>NUCLEOTIDE SEQUENCE [LARGE SCALE GENOMIC DNA]</scope>
    <source>
        <strain evidence="3 4">WCA-9-b2</strain>
    </source>
</reference>
<dbReference type="Pfam" id="PF01522">
    <property type="entry name" value="Polysacc_deac_1"/>
    <property type="match status" value="1"/>
</dbReference>
<evidence type="ECO:0000259" key="2">
    <source>
        <dbReference type="PROSITE" id="PS51677"/>
    </source>
</evidence>
<dbReference type="Proteomes" id="UP000460412">
    <property type="component" value="Unassembled WGS sequence"/>
</dbReference>
<organism evidence="3 4">
    <name type="scientific">Sporofaciens musculi</name>
    <dbReference type="NCBI Taxonomy" id="2681861"/>
    <lineage>
        <taxon>Bacteria</taxon>
        <taxon>Bacillati</taxon>
        <taxon>Bacillota</taxon>
        <taxon>Clostridia</taxon>
        <taxon>Lachnospirales</taxon>
        <taxon>Lachnospiraceae</taxon>
        <taxon>Sporofaciens</taxon>
    </lineage>
</organism>
<keyword evidence="4" id="KW-1185">Reference proteome</keyword>
<accession>A0A7X3SKX2</accession>
<dbReference type="PANTHER" id="PTHR10587:SF128">
    <property type="entry name" value="POLYSACCHARIDE DEACETYLASE PDAB-RELATED"/>
    <property type="match status" value="1"/>
</dbReference>
<comment type="caution">
    <text evidence="3">The sequence shown here is derived from an EMBL/GenBank/DDBJ whole genome shotgun (WGS) entry which is preliminary data.</text>
</comment>
<dbReference type="GO" id="GO:0016020">
    <property type="term" value="C:membrane"/>
    <property type="evidence" value="ECO:0007669"/>
    <property type="project" value="TreeGrafter"/>
</dbReference>
<dbReference type="CDD" id="cd10917">
    <property type="entry name" value="CE4_NodB_like_6s_7s"/>
    <property type="match status" value="1"/>
</dbReference>
<dbReference type="AlphaFoldDB" id="A0A7X3SKX2"/>